<dbReference type="CDD" id="cd05312">
    <property type="entry name" value="NAD_bind_1_malic_enz"/>
    <property type="match status" value="1"/>
</dbReference>
<keyword evidence="4" id="KW-0560">Oxidoreductase</keyword>
<feature type="binding site" evidence="6">
    <location>
        <position position="19"/>
    </location>
    <ligand>
        <name>a divalent metal cation</name>
        <dbReference type="ChEBI" id="CHEBI:60240"/>
    </ligand>
</feature>
<dbReference type="NCBIfam" id="NF010052">
    <property type="entry name" value="PRK13529.1"/>
    <property type="match status" value="1"/>
</dbReference>
<comment type="cofactor">
    <cofactor evidence="6">
        <name>Mg(2+)</name>
        <dbReference type="ChEBI" id="CHEBI:18420"/>
    </cofactor>
    <cofactor evidence="6">
        <name>Mn(2+)</name>
        <dbReference type="ChEBI" id="CHEBI:29035"/>
    </cofactor>
    <text evidence="6">Divalent metal cations. Prefers magnesium or manganese.</text>
</comment>
<feature type="domain" description="Malic enzyme NAD-binding" evidence="7">
    <location>
        <begin position="20"/>
        <end position="273"/>
    </location>
</feature>
<comment type="similarity">
    <text evidence="2">Belongs to the malic enzymes family.</text>
</comment>
<evidence type="ECO:0000313" key="9">
    <source>
        <dbReference type="Proteomes" id="UP000053660"/>
    </source>
</evidence>
<dbReference type="PANTHER" id="PTHR23406:SF90">
    <property type="entry name" value="MALIC ENZYME-RELATED"/>
    <property type="match status" value="1"/>
</dbReference>
<dbReference type="GO" id="GO:0005739">
    <property type="term" value="C:mitochondrion"/>
    <property type="evidence" value="ECO:0007669"/>
    <property type="project" value="TreeGrafter"/>
</dbReference>
<sequence length="332" mass="37025">MRTLFLDRYKNEYCVFNDDIQGTAAVVVAGLLAATRVTNKKLSEKKIVFLGAGAAGLGVAELCVDQMVDEGLTEQQACDKIYMMDVGGLITKSRGRSLTDRHKKFAKDMPETKNLLEVIQKVQPEALIGASTVRGAFTEEIIREMAKINERPIIFALSNPTAKAECTAEDAYRFTDGSVLFASGSPFDNVVMHGKTYKPGQGNNSYIFPGVALAAIVFKAKHIPNKAFLIAARRCAKSVTQKSLEKYARLYPRLKDIRELSVHIAIDIGNYLYENNLATLHPEPEDKEMYIRSQIYTVEYDELINKTYDWPAKDSKHGFPVPVLPRASMDDE</sequence>
<dbReference type="PIRSF" id="PIRSF000106">
    <property type="entry name" value="ME"/>
    <property type="match status" value="1"/>
</dbReference>
<keyword evidence="3 6" id="KW-0479">Metal-binding</keyword>
<dbReference type="PANTHER" id="PTHR23406">
    <property type="entry name" value="MALIC ENZYME-RELATED"/>
    <property type="match status" value="1"/>
</dbReference>
<dbReference type="InterPro" id="IPR001891">
    <property type="entry name" value="Malic_OxRdtase"/>
</dbReference>
<feature type="binding site" evidence="5">
    <location>
        <position position="203"/>
    </location>
    <ligand>
        <name>(S)-malate</name>
        <dbReference type="ChEBI" id="CHEBI:15589"/>
    </ligand>
</feature>
<name>A0A0B1T3F3_OESDE</name>
<proteinExistence type="inferred from homology"/>
<dbReference type="PROSITE" id="PS00331">
    <property type="entry name" value="MALIC_ENZYMES"/>
    <property type="match status" value="1"/>
</dbReference>
<dbReference type="EMBL" id="KN551832">
    <property type="protein sequence ID" value="KHJ91764.1"/>
    <property type="molecule type" value="Genomic_DNA"/>
</dbReference>
<organism evidence="8 9">
    <name type="scientific">Oesophagostomum dentatum</name>
    <name type="common">Nodular worm</name>
    <dbReference type="NCBI Taxonomy" id="61180"/>
    <lineage>
        <taxon>Eukaryota</taxon>
        <taxon>Metazoa</taxon>
        <taxon>Ecdysozoa</taxon>
        <taxon>Nematoda</taxon>
        <taxon>Chromadorea</taxon>
        <taxon>Rhabditida</taxon>
        <taxon>Rhabditina</taxon>
        <taxon>Rhabditomorpha</taxon>
        <taxon>Strongyloidea</taxon>
        <taxon>Strongylidae</taxon>
        <taxon>Oesophagostomum</taxon>
    </lineage>
</organism>
<evidence type="ECO:0000256" key="4">
    <source>
        <dbReference type="ARBA" id="ARBA00023002"/>
    </source>
</evidence>
<dbReference type="AlphaFoldDB" id="A0A0B1T3F3"/>
<dbReference type="InterPro" id="IPR015884">
    <property type="entry name" value="Malic_enzyme_CS"/>
</dbReference>
<evidence type="ECO:0000256" key="2">
    <source>
        <dbReference type="ARBA" id="ARBA00008785"/>
    </source>
</evidence>
<dbReference type="GO" id="GO:0051287">
    <property type="term" value="F:NAD binding"/>
    <property type="evidence" value="ECO:0007669"/>
    <property type="project" value="InterPro"/>
</dbReference>
<dbReference type="PRINTS" id="PR00072">
    <property type="entry name" value="MALOXRDTASE"/>
</dbReference>
<dbReference type="GO" id="GO:0046872">
    <property type="term" value="F:metal ion binding"/>
    <property type="evidence" value="ECO:0007669"/>
    <property type="project" value="UniProtKB-KW"/>
</dbReference>
<protein>
    <submittedName>
        <fullName evidence="8">Malic enzyme, NAD binding domain protein</fullName>
    </submittedName>
</protein>
<evidence type="ECO:0000313" key="8">
    <source>
        <dbReference type="EMBL" id="KHJ91764.1"/>
    </source>
</evidence>
<dbReference type="OrthoDB" id="5365701at2759"/>
<dbReference type="Pfam" id="PF03949">
    <property type="entry name" value="Malic_M"/>
    <property type="match status" value="1"/>
</dbReference>
<dbReference type="Proteomes" id="UP000053660">
    <property type="component" value="Unassembled WGS sequence"/>
</dbReference>
<dbReference type="GO" id="GO:0004473">
    <property type="term" value="F:malate dehydrogenase (decarboxylating) (NADP+) activity"/>
    <property type="evidence" value="ECO:0007669"/>
    <property type="project" value="TreeGrafter"/>
</dbReference>
<evidence type="ECO:0000256" key="1">
    <source>
        <dbReference type="ARBA" id="ARBA00001936"/>
    </source>
</evidence>
<feature type="binding site" evidence="5">
    <location>
        <position position="159"/>
    </location>
    <ligand>
        <name>(S)-malate</name>
        <dbReference type="ChEBI" id="CHEBI:15589"/>
    </ligand>
</feature>
<gene>
    <name evidence="8" type="ORF">OESDEN_08359</name>
</gene>
<evidence type="ECO:0000259" key="7">
    <source>
        <dbReference type="SMART" id="SM00919"/>
    </source>
</evidence>
<dbReference type="Gene3D" id="3.40.50.720">
    <property type="entry name" value="NAD(P)-binding Rossmann-like Domain"/>
    <property type="match status" value="1"/>
</dbReference>
<comment type="cofactor">
    <cofactor evidence="1">
        <name>Mn(2+)</name>
        <dbReference type="ChEBI" id="CHEBI:29035"/>
    </cofactor>
</comment>
<dbReference type="GO" id="GO:0006108">
    <property type="term" value="P:malate metabolic process"/>
    <property type="evidence" value="ECO:0007669"/>
    <property type="project" value="TreeGrafter"/>
</dbReference>
<evidence type="ECO:0000256" key="5">
    <source>
        <dbReference type="PIRSR" id="PIRSR000106-2"/>
    </source>
</evidence>
<evidence type="ECO:0000256" key="3">
    <source>
        <dbReference type="ARBA" id="ARBA00022723"/>
    </source>
</evidence>
<dbReference type="SMART" id="SM00919">
    <property type="entry name" value="Malic_M"/>
    <property type="match status" value="1"/>
</dbReference>
<dbReference type="InterPro" id="IPR012302">
    <property type="entry name" value="Malic_NAD-bd"/>
</dbReference>
<dbReference type="SUPFAM" id="SSF51735">
    <property type="entry name" value="NAD(P)-binding Rossmann-fold domains"/>
    <property type="match status" value="1"/>
</dbReference>
<accession>A0A0B1T3F3</accession>
<keyword evidence="9" id="KW-1185">Reference proteome</keyword>
<evidence type="ECO:0000256" key="6">
    <source>
        <dbReference type="PIRSR" id="PIRSR000106-3"/>
    </source>
</evidence>
<reference evidence="8 9" key="1">
    <citation type="submission" date="2014-03" db="EMBL/GenBank/DDBJ databases">
        <title>Draft genome of the hookworm Oesophagostomum dentatum.</title>
        <authorList>
            <person name="Mitreva M."/>
        </authorList>
    </citation>
    <scope>NUCLEOTIDE SEQUENCE [LARGE SCALE GENOMIC DNA]</scope>
    <source>
        <strain evidence="8 9">OD-Hann</strain>
    </source>
</reference>
<dbReference type="InterPro" id="IPR036291">
    <property type="entry name" value="NAD(P)-bd_dom_sf"/>
</dbReference>
<dbReference type="FunFam" id="3.40.50.720:FF:000060">
    <property type="entry name" value="Malic enzyme"/>
    <property type="match status" value="1"/>
</dbReference>